<protein>
    <submittedName>
        <fullName evidence="2">Uncharacterized protein</fullName>
    </submittedName>
</protein>
<dbReference type="KEGG" id="aym:YM304_08860"/>
<dbReference type="Proteomes" id="UP000011863">
    <property type="component" value="Chromosome"/>
</dbReference>
<proteinExistence type="predicted"/>
<name>A0A6C7E376_ILUCY</name>
<accession>A0A6C7E376</accession>
<reference evidence="2 3" key="1">
    <citation type="journal article" date="2013" name="Int. J. Syst. Evol. Microbiol.">
        <title>Ilumatobacter nonamiense sp. nov. and Ilumatobacter coccineum sp. nov., isolated from seashore sand.</title>
        <authorList>
            <person name="Matsumoto A."/>
            <person name="Kasai H."/>
            <person name="Matsuo Y."/>
            <person name="Shizuri Y."/>
            <person name="Ichikawa N."/>
            <person name="Fujita N."/>
            <person name="Omura S."/>
            <person name="Takahashi Y."/>
        </authorList>
    </citation>
    <scope>NUCLEOTIDE SEQUENCE [LARGE SCALE GENOMIC DNA]</scope>
    <source>
        <strain evidence="3">NBRC 103263 / KCTC 29153 / YM16-304</strain>
    </source>
</reference>
<dbReference type="EMBL" id="AP012057">
    <property type="protein sequence ID" value="BAN01200.1"/>
    <property type="molecule type" value="Genomic_DNA"/>
</dbReference>
<sequence length="89" mass="8838">MGGVSGVSFESGTPSSTGSGSKTVTASCPSGKLAVAGGHLIEMLSGGGSEPPFILESRLTAPDTWTIATRAGVITSNYRVTAYAVCIDG</sequence>
<feature type="compositionally biased region" description="Low complexity" evidence="1">
    <location>
        <begin position="8"/>
        <end position="27"/>
    </location>
</feature>
<feature type="region of interest" description="Disordered" evidence="1">
    <location>
        <begin position="1"/>
        <end position="27"/>
    </location>
</feature>
<evidence type="ECO:0000313" key="3">
    <source>
        <dbReference type="Proteomes" id="UP000011863"/>
    </source>
</evidence>
<gene>
    <name evidence="2" type="ORF">YM304_08860</name>
</gene>
<organism evidence="2 3">
    <name type="scientific">Ilumatobacter coccineus (strain NBRC 103263 / KCTC 29153 / YM16-304)</name>
    <dbReference type="NCBI Taxonomy" id="1313172"/>
    <lineage>
        <taxon>Bacteria</taxon>
        <taxon>Bacillati</taxon>
        <taxon>Actinomycetota</taxon>
        <taxon>Acidimicrobiia</taxon>
        <taxon>Acidimicrobiales</taxon>
        <taxon>Ilumatobacteraceae</taxon>
        <taxon>Ilumatobacter</taxon>
    </lineage>
</organism>
<evidence type="ECO:0000313" key="2">
    <source>
        <dbReference type="EMBL" id="BAN01200.1"/>
    </source>
</evidence>
<keyword evidence="3" id="KW-1185">Reference proteome</keyword>
<dbReference type="AlphaFoldDB" id="A0A6C7E376"/>
<evidence type="ECO:0000256" key="1">
    <source>
        <dbReference type="SAM" id="MobiDB-lite"/>
    </source>
</evidence>